<proteinExistence type="inferred from homology"/>
<keyword evidence="8" id="KW-0449">Lipoprotein</keyword>
<evidence type="ECO:0000256" key="6">
    <source>
        <dbReference type="ARBA" id="ARBA00022729"/>
    </source>
</evidence>
<keyword evidence="13" id="KW-1185">Reference proteome</keyword>
<feature type="binding site" description="axial binding residue" evidence="9">
    <location>
        <position position="48"/>
    </location>
    <ligand>
        <name>heme</name>
        <dbReference type="ChEBI" id="CHEBI:30413"/>
    </ligand>
    <ligandPart>
        <name>Fe</name>
        <dbReference type="ChEBI" id="CHEBI:18248"/>
    </ligandPart>
</feature>
<reference evidence="12 13" key="1">
    <citation type="submission" date="2019-04" db="EMBL/GenBank/DDBJ databases">
        <title>High contiguity whole genome sequence and gene annotation resource for two Venturia nashicola isolates.</title>
        <authorList>
            <person name="Prokchorchik M."/>
            <person name="Won K."/>
            <person name="Lee Y."/>
            <person name="Choi E.D."/>
            <person name="Segonzac C."/>
            <person name="Sohn K.H."/>
        </authorList>
    </citation>
    <scope>NUCLEOTIDE SEQUENCE [LARGE SCALE GENOMIC DNA]</scope>
    <source>
        <strain evidence="12 13">PRI2</strain>
    </source>
</reference>
<evidence type="ECO:0000256" key="2">
    <source>
        <dbReference type="ARBA" id="ARBA00004613"/>
    </source>
</evidence>
<evidence type="ECO:0000313" key="12">
    <source>
        <dbReference type="EMBL" id="TID15141.1"/>
    </source>
</evidence>
<dbReference type="PROSITE" id="PS52012">
    <property type="entry name" value="CFEM"/>
    <property type="match status" value="1"/>
</dbReference>
<evidence type="ECO:0000256" key="5">
    <source>
        <dbReference type="ARBA" id="ARBA00022622"/>
    </source>
</evidence>
<keyword evidence="6 10" id="KW-0732">Signal</keyword>
<keyword evidence="5" id="KW-0472">Membrane</keyword>
<dbReference type="EMBL" id="SNSC02000021">
    <property type="protein sequence ID" value="TID15141.1"/>
    <property type="molecule type" value="Genomic_DNA"/>
</dbReference>
<dbReference type="Proteomes" id="UP000298493">
    <property type="component" value="Unassembled WGS sequence"/>
</dbReference>
<evidence type="ECO:0000259" key="11">
    <source>
        <dbReference type="PROSITE" id="PS52012"/>
    </source>
</evidence>
<evidence type="ECO:0000256" key="1">
    <source>
        <dbReference type="ARBA" id="ARBA00004589"/>
    </source>
</evidence>
<dbReference type="AlphaFoldDB" id="A0A4Z1NK61"/>
<evidence type="ECO:0000256" key="9">
    <source>
        <dbReference type="PROSITE-ProRule" id="PRU01356"/>
    </source>
</evidence>
<evidence type="ECO:0000256" key="8">
    <source>
        <dbReference type="ARBA" id="ARBA00023288"/>
    </source>
</evidence>
<feature type="signal peptide" evidence="10">
    <location>
        <begin position="1"/>
        <end position="17"/>
    </location>
</feature>
<evidence type="ECO:0000256" key="7">
    <source>
        <dbReference type="ARBA" id="ARBA00023157"/>
    </source>
</evidence>
<keyword evidence="5" id="KW-0325">Glycoprotein</keyword>
<feature type="domain" description="CFEM" evidence="11">
    <location>
        <begin position="1"/>
        <end position="91"/>
    </location>
</feature>
<sequence length="91" mass="8950">MKFIPAIIALCASSVAAQACQSQVAAVPACGATCIEKAAMGVGCAAKDYKCFCAKQASYDAEAVKCVNAGCGPDAVKVKPAADAVCACAKG</sequence>
<comment type="caution">
    <text evidence="12">The sequence shown here is derived from an EMBL/GenBank/DDBJ whole genome shotgun (WGS) entry which is preliminary data.</text>
</comment>
<keyword evidence="9" id="KW-0408">Iron</keyword>
<dbReference type="GO" id="GO:0098552">
    <property type="term" value="C:side of membrane"/>
    <property type="evidence" value="ECO:0007669"/>
    <property type="project" value="UniProtKB-KW"/>
</dbReference>
<evidence type="ECO:0000313" key="13">
    <source>
        <dbReference type="Proteomes" id="UP000298493"/>
    </source>
</evidence>
<keyword evidence="5" id="KW-0336">GPI-anchor</keyword>
<comment type="similarity">
    <text evidence="3">Belongs to the RBT5 family.</text>
</comment>
<dbReference type="PROSITE" id="PS51257">
    <property type="entry name" value="PROKAR_LIPOPROTEIN"/>
    <property type="match status" value="1"/>
</dbReference>
<dbReference type="InterPro" id="IPR008427">
    <property type="entry name" value="Extracellular_membr_CFEM_dom"/>
</dbReference>
<feature type="disulfide bond" evidence="9">
    <location>
        <begin position="44"/>
        <end position="51"/>
    </location>
</feature>
<dbReference type="Pfam" id="PF05730">
    <property type="entry name" value="CFEM"/>
    <property type="match status" value="1"/>
</dbReference>
<dbReference type="GO" id="GO:0046872">
    <property type="term" value="F:metal ion binding"/>
    <property type="evidence" value="ECO:0007669"/>
    <property type="project" value="UniProtKB-UniRule"/>
</dbReference>
<evidence type="ECO:0000256" key="3">
    <source>
        <dbReference type="ARBA" id="ARBA00010031"/>
    </source>
</evidence>
<name>A0A4Z1NK61_9PEZI</name>
<gene>
    <name evidence="12" type="ORF">E6O75_ATG08394</name>
</gene>
<organism evidence="12 13">
    <name type="scientific">Venturia nashicola</name>
    <dbReference type="NCBI Taxonomy" id="86259"/>
    <lineage>
        <taxon>Eukaryota</taxon>
        <taxon>Fungi</taxon>
        <taxon>Dikarya</taxon>
        <taxon>Ascomycota</taxon>
        <taxon>Pezizomycotina</taxon>
        <taxon>Dothideomycetes</taxon>
        <taxon>Pleosporomycetidae</taxon>
        <taxon>Venturiales</taxon>
        <taxon>Venturiaceae</taxon>
        <taxon>Venturia</taxon>
    </lineage>
</organism>
<evidence type="ECO:0000256" key="10">
    <source>
        <dbReference type="SAM" id="SignalP"/>
    </source>
</evidence>
<dbReference type="GO" id="GO:0005576">
    <property type="term" value="C:extracellular region"/>
    <property type="evidence" value="ECO:0007669"/>
    <property type="project" value="UniProtKB-SubCell"/>
</dbReference>
<keyword evidence="9" id="KW-0479">Metal-binding</keyword>
<keyword evidence="7 9" id="KW-1015">Disulfide bond</keyword>
<feature type="chain" id="PRO_5021465650" description="CFEM domain-containing protein" evidence="10">
    <location>
        <begin position="18"/>
        <end position="91"/>
    </location>
</feature>
<dbReference type="OrthoDB" id="10476820at2759"/>
<keyword evidence="4" id="KW-0964">Secreted</keyword>
<accession>A0A4Z1NK61</accession>
<protein>
    <recommendedName>
        <fullName evidence="11">CFEM domain-containing protein</fullName>
    </recommendedName>
</protein>
<keyword evidence="9" id="KW-0349">Heme</keyword>
<comment type="subcellular location">
    <subcellularLocation>
        <location evidence="1">Membrane</location>
        <topology evidence="1">Lipid-anchor</topology>
        <topology evidence="1">GPI-anchor</topology>
    </subcellularLocation>
    <subcellularLocation>
        <location evidence="2">Secreted</location>
    </subcellularLocation>
</comment>
<evidence type="ECO:0000256" key="4">
    <source>
        <dbReference type="ARBA" id="ARBA00022525"/>
    </source>
</evidence>
<dbReference type="STRING" id="86259.A0A4Z1NK61"/>
<comment type="caution">
    <text evidence="9">Lacks conserved residue(s) required for the propagation of feature annotation.</text>
</comment>